<organism evidence="2 3">
    <name type="scientific">Klebsiella pneumoniae</name>
    <dbReference type="NCBI Taxonomy" id="573"/>
    <lineage>
        <taxon>Bacteria</taxon>
        <taxon>Pseudomonadati</taxon>
        <taxon>Pseudomonadota</taxon>
        <taxon>Gammaproteobacteria</taxon>
        <taxon>Enterobacterales</taxon>
        <taxon>Enterobacteriaceae</taxon>
        <taxon>Klebsiella/Raoultella group</taxon>
        <taxon>Klebsiella</taxon>
        <taxon>Klebsiella pneumoniae complex</taxon>
    </lineage>
</organism>
<protein>
    <submittedName>
        <fullName evidence="2">Transferase</fullName>
    </submittedName>
</protein>
<dbReference type="AlphaFoldDB" id="A0A2X3EAQ1"/>
<dbReference type="InterPro" id="IPR011004">
    <property type="entry name" value="Trimer_LpxA-like_sf"/>
</dbReference>
<feature type="region of interest" description="Disordered" evidence="1">
    <location>
        <begin position="153"/>
        <end position="172"/>
    </location>
</feature>
<evidence type="ECO:0000313" key="3">
    <source>
        <dbReference type="Proteomes" id="UP000251088"/>
    </source>
</evidence>
<dbReference type="SUPFAM" id="SSF51161">
    <property type="entry name" value="Trimeric LpxA-like enzymes"/>
    <property type="match status" value="1"/>
</dbReference>
<dbReference type="EMBL" id="UAWN01000016">
    <property type="protein sequence ID" value="SQC40842.1"/>
    <property type="molecule type" value="Genomic_DNA"/>
</dbReference>
<accession>A0A2X3EAQ1</accession>
<dbReference type="Proteomes" id="UP000251088">
    <property type="component" value="Unassembled WGS sequence"/>
</dbReference>
<gene>
    <name evidence="2" type="ORF">NCTC9128_06852</name>
</gene>
<proteinExistence type="predicted"/>
<name>A0A2X3EAQ1_KLEPN</name>
<evidence type="ECO:0000256" key="1">
    <source>
        <dbReference type="SAM" id="MobiDB-lite"/>
    </source>
</evidence>
<dbReference type="GO" id="GO:0016740">
    <property type="term" value="F:transferase activity"/>
    <property type="evidence" value="ECO:0007669"/>
    <property type="project" value="UniProtKB-KW"/>
</dbReference>
<evidence type="ECO:0000313" key="2">
    <source>
        <dbReference type="EMBL" id="SQC40842.1"/>
    </source>
</evidence>
<dbReference type="Gene3D" id="2.160.10.10">
    <property type="entry name" value="Hexapeptide repeat proteins"/>
    <property type="match status" value="1"/>
</dbReference>
<reference evidence="2 3" key="1">
    <citation type="submission" date="2018-06" db="EMBL/GenBank/DDBJ databases">
        <authorList>
            <consortium name="Pathogen Informatics"/>
            <person name="Doyle S."/>
        </authorList>
    </citation>
    <scope>NUCLEOTIDE SEQUENCE [LARGE SCALE GENOMIC DNA]</scope>
    <source>
        <strain evidence="2 3">NCTC9128</strain>
    </source>
</reference>
<sequence>MRKYRLSEQTRQYCYEEEHGKQSVTLRQIVALIDFADVKAGSEGGWVDEECALSQQGECWIYDVNSVVFAGARIRDDARLTGFCVVSHEATIGGQACIHAAQISHHAQISDNVTVTQSQVRGYCRLADEARLLPHCQVIAARGLTADRDKSCRSISEPSSAPRAFSTRRKSTAMPSLSMRLSNIGRKCLTRQDLKGTKKTTSGYAITPGYTGTRV</sequence>
<keyword evidence="2" id="KW-0808">Transferase</keyword>